<dbReference type="NCBIfam" id="TIGR00125">
    <property type="entry name" value="cyt_tran_rel"/>
    <property type="match status" value="1"/>
</dbReference>
<comment type="similarity">
    <text evidence="2 8">Belongs to the pantothenate synthetase family.</text>
</comment>
<protein>
    <recommendedName>
        <fullName evidence="8">Pantothenate synthetase</fullName>
        <shortName evidence="8">PS</shortName>
        <ecNumber evidence="8">6.3.2.1</ecNumber>
    </recommendedName>
    <alternativeName>
        <fullName evidence="8">Pantoate--beta-alanine ligase</fullName>
    </alternativeName>
    <alternativeName>
        <fullName evidence="8">Pantoate-activating enzyme</fullName>
    </alternativeName>
</protein>
<feature type="binding site" evidence="8">
    <location>
        <position position="61"/>
    </location>
    <ligand>
        <name>(R)-pantoate</name>
        <dbReference type="ChEBI" id="CHEBI:15980"/>
    </ligand>
</feature>
<comment type="miscellaneous">
    <text evidence="8">The reaction proceeds by a bi uni uni bi ping pong mechanism.</text>
</comment>
<comment type="subcellular location">
    <subcellularLocation>
        <location evidence="8">Cytoplasm</location>
    </subcellularLocation>
</comment>
<dbReference type="HAMAP" id="MF_00158">
    <property type="entry name" value="PanC"/>
    <property type="match status" value="1"/>
</dbReference>
<dbReference type="PANTHER" id="PTHR21299:SF1">
    <property type="entry name" value="PANTOATE--BETA-ALANINE LIGASE"/>
    <property type="match status" value="1"/>
</dbReference>
<dbReference type="GO" id="GO:0004592">
    <property type="term" value="F:pantoate-beta-alanine ligase activity"/>
    <property type="evidence" value="ECO:0007669"/>
    <property type="project" value="UniProtKB-UniRule"/>
</dbReference>
<organism evidence="9 10">
    <name type="scientific">Methylophaga thiooxydans</name>
    <dbReference type="NCBI Taxonomy" id="392484"/>
    <lineage>
        <taxon>Bacteria</taxon>
        <taxon>Pseudomonadati</taxon>
        <taxon>Pseudomonadota</taxon>
        <taxon>Gammaproteobacteria</taxon>
        <taxon>Thiotrichales</taxon>
        <taxon>Piscirickettsiaceae</taxon>
        <taxon>Methylophaga</taxon>
    </lineage>
</organism>
<evidence type="ECO:0000256" key="2">
    <source>
        <dbReference type="ARBA" id="ARBA00009256"/>
    </source>
</evidence>
<evidence type="ECO:0000256" key="4">
    <source>
        <dbReference type="ARBA" id="ARBA00022655"/>
    </source>
</evidence>
<dbReference type="RefSeq" id="WP_036315980.1">
    <property type="nucleotide sequence ID" value="NZ_JRQD01000008.1"/>
</dbReference>
<accession>A0A0A0BDP5</accession>
<evidence type="ECO:0000313" key="10">
    <source>
        <dbReference type="Proteomes" id="UP000029999"/>
    </source>
</evidence>
<feature type="binding site" evidence="8">
    <location>
        <begin position="30"/>
        <end position="37"/>
    </location>
    <ligand>
        <name>ATP</name>
        <dbReference type="ChEBI" id="CHEBI:30616"/>
    </ligand>
</feature>
<evidence type="ECO:0000256" key="8">
    <source>
        <dbReference type="HAMAP-Rule" id="MF_00158"/>
    </source>
</evidence>
<feature type="binding site" evidence="8">
    <location>
        <begin position="149"/>
        <end position="152"/>
    </location>
    <ligand>
        <name>ATP</name>
        <dbReference type="ChEBI" id="CHEBI:30616"/>
    </ligand>
</feature>
<dbReference type="InterPro" id="IPR014729">
    <property type="entry name" value="Rossmann-like_a/b/a_fold"/>
</dbReference>
<evidence type="ECO:0000256" key="6">
    <source>
        <dbReference type="ARBA" id="ARBA00022840"/>
    </source>
</evidence>
<feature type="binding site" evidence="8">
    <location>
        <position position="61"/>
    </location>
    <ligand>
        <name>beta-alanine</name>
        <dbReference type="ChEBI" id="CHEBI:57966"/>
    </ligand>
</feature>
<keyword evidence="4 8" id="KW-0566">Pantothenate biosynthesis</keyword>
<dbReference type="Gene3D" id="3.40.50.620">
    <property type="entry name" value="HUPs"/>
    <property type="match status" value="1"/>
</dbReference>
<dbReference type="EMBL" id="JRQD01000008">
    <property type="protein sequence ID" value="KGM05792.1"/>
    <property type="molecule type" value="Genomic_DNA"/>
</dbReference>
<evidence type="ECO:0000256" key="1">
    <source>
        <dbReference type="ARBA" id="ARBA00004990"/>
    </source>
</evidence>
<comment type="catalytic activity">
    <reaction evidence="7 8">
        <text>(R)-pantoate + beta-alanine + ATP = (R)-pantothenate + AMP + diphosphate + H(+)</text>
        <dbReference type="Rhea" id="RHEA:10912"/>
        <dbReference type="ChEBI" id="CHEBI:15378"/>
        <dbReference type="ChEBI" id="CHEBI:15980"/>
        <dbReference type="ChEBI" id="CHEBI:29032"/>
        <dbReference type="ChEBI" id="CHEBI:30616"/>
        <dbReference type="ChEBI" id="CHEBI:33019"/>
        <dbReference type="ChEBI" id="CHEBI:57966"/>
        <dbReference type="ChEBI" id="CHEBI:456215"/>
        <dbReference type="EC" id="6.3.2.1"/>
    </reaction>
</comment>
<comment type="function">
    <text evidence="8">Catalyzes the condensation of pantoate with beta-alanine in an ATP-dependent reaction via a pantoyl-adenylate intermediate.</text>
</comment>
<dbReference type="Proteomes" id="UP000029999">
    <property type="component" value="Unassembled WGS sequence"/>
</dbReference>
<feature type="active site" description="Proton donor" evidence="8">
    <location>
        <position position="37"/>
    </location>
</feature>
<evidence type="ECO:0000256" key="7">
    <source>
        <dbReference type="ARBA" id="ARBA00048258"/>
    </source>
</evidence>
<comment type="subunit">
    <text evidence="8">Homodimer.</text>
</comment>
<gene>
    <name evidence="8" type="primary">panC</name>
    <name evidence="9" type="ORF">LP43_2541</name>
</gene>
<dbReference type="SUPFAM" id="SSF52374">
    <property type="entry name" value="Nucleotidylyl transferase"/>
    <property type="match status" value="1"/>
</dbReference>
<keyword evidence="5 8" id="KW-0547">Nucleotide-binding</keyword>
<dbReference type="CDD" id="cd00560">
    <property type="entry name" value="PanC"/>
    <property type="match status" value="1"/>
</dbReference>
<dbReference type="GO" id="GO:0005524">
    <property type="term" value="F:ATP binding"/>
    <property type="evidence" value="ECO:0007669"/>
    <property type="project" value="UniProtKB-KW"/>
</dbReference>
<evidence type="ECO:0000256" key="3">
    <source>
        <dbReference type="ARBA" id="ARBA00022598"/>
    </source>
</evidence>
<evidence type="ECO:0000256" key="5">
    <source>
        <dbReference type="ARBA" id="ARBA00022741"/>
    </source>
</evidence>
<feature type="binding site" evidence="8">
    <location>
        <position position="155"/>
    </location>
    <ligand>
        <name>(R)-pantoate</name>
        <dbReference type="ChEBI" id="CHEBI:15980"/>
    </ligand>
</feature>
<dbReference type="InterPro" id="IPR004821">
    <property type="entry name" value="Cyt_trans-like"/>
</dbReference>
<dbReference type="UniPathway" id="UPA00028">
    <property type="reaction ID" value="UER00005"/>
</dbReference>
<comment type="pathway">
    <text evidence="1 8">Cofactor biosynthesis; (R)-pantothenate biosynthesis; (R)-pantothenate from (R)-pantoate and beta-alanine: step 1/1.</text>
</comment>
<dbReference type="STRING" id="392484.LP43_2541"/>
<proteinExistence type="inferred from homology"/>
<dbReference type="FunFam" id="3.40.50.620:FF:000013">
    <property type="entry name" value="Pantothenate synthetase"/>
    <property type="match status" value="1"/>
</dbReference>
<evidence type="ECO:0000313" key="9">
    <source>
        <dbReference type="EMBL" id="KGM05792.1"/>
    </source>
</evidence>
<sequence length="284" mass="31653">MQVVDNLVALRTRVKNWRQHNEIVAFVPTMGNLHDGHLSLVQKAHELADRIVVSIFVNPLQFNDKNDLTAYPRTLTDDIKLLSELDCDLVFTPSDEVMYPEGMDKQTSIHVPGMEDKLCGLGRPGHFDGVATVVTKLFNMVQPDIAVFGEKDYQQLMLIKKLVQDLNLAVDIVGAPTRRDETGLALSSRNNLLTEKQRVQAPLLHEQILLLKTSIENGIDDLDVAISDAQDQLKQAGFEPEYLDVRRESDLALAQLGQDTALRILVAARLGNVRLIDNIACNLA</sequence>
<dbReference type="EC" id="6.3.2.1" evidence="8"/>
<keyword evidence="6 8" id="KW-0067">ATP-binding</keyword>
<dbReference type="GO" id="GO:0005829">
    <property type="term" value="C:cytosol"/>
    <property type="evidence" value="ECO:0007669"/>
    <property type="project" value="TreeGrafter"/>
</dbReference>
<dbReference type="InterPro" id="IPR003721">
    <property type="entry name" value="Pantoate_ligase"/>
</dbReference>
<keyword evidence="8" id="KW-0963">Cytoplasm</keyword>
<reference evidence="9 10" key="1">
    <citation type="submission" date="2014-09" db="EMBL/GenBank/DDBJ databases">
        <authorList>
            <person name="Grob C."/>
            <person name="Taubert M."/>
            <person name="Howat A.M."/>
            <person name="Burns O.J."/>
            <person name="Dixon J.L."/>
            <person name="Chen Y."/>
            <person name="Murrell J.C."/>
        </authorList>
    </citation>
    <scope>NUCLEOTIDE SEQUENCE [LARGE SCALE GENOMIC DNA]</scope>
    <source>
        <strain evidence="9">L4</strain>
    </source>
</reference>
<dbReference type="Gene3D" id="3.30.1300.10">
    <property type="entry name" value="Pantoate-beta-alanine ligase, C-terminal domain"/>
    <property type="match status" value="1"/>
</dbReference>
<keyword evidence="3 8" id="KW-0436">Ligase</keyword>
<feature type="binding site" evidence="8">
    <location>
        <begin position="186"/>
        <end position="189"/>
    </location>
    <ligand>
        <name>ATP</name>
        <dbReference type="ChEBI" id="CHEBI:30616"/>
    </ligand>
</feature>
<dbReference type="AlphaFoldDB" id="A0A0A0BDP5"/>
<comment type="caution">
    <text evidence="9">The sequence shown here is derived from an EMBL/GenBank/DDBJ whole genome shotgun (WGS) entry which is preliminary data.</text>
</comment>
<dbReference type="Pfam" id="PF02569">
    <property type="entry name" value="Pantoate_ligase"/>
    <property type="match status" value="1"/>
</dbReference>
<dbReference type="NCBIfam" id="TIGR00018">
    <property type="entry name" value="panC"/>
    <property type="match status" value="1"/>
</dbReference>
<name>A0A0A0BDP5_9GAMM</name>
<dbReference type="GO" id="GO:0015940">
    <property type="term" value="P:pantothenate biosynthetic process"/>
    <property type="evidence" value="ECO:0007669"/>
    <property type="project" value="UniProtKB-UniRule"/>
</dbReference>
<comment type="caution">
    <text evidence="8">Lacks conserved residue(s) required for the propagation of feature annotation.</text>
</comment>
<dbReference type="InterPro" id="IPR042176">
    <property type="entry name" value="Pantoate_ligase_C"/>
</dbReference>
<dbReference type="PANTHER" id="PTHR21299">
    <property type="entry name" value="CYTIDYLATE KINASE/PANTOATE-BETA-ALANINE LIGASE"/>
    <property type="match status" value="1"/>
</dbReference>